<feature type="domain" description="LysM" evidence="1">
    <location>
        <begin position="396"/>
        <end position="439"/>
    </location>
</feature>
<dbReference type="SMART" id="SM00257">
    <property type="entry name" value="LysM"/>
    <property type="match status" value="7"/>
</dbReference>
<dbReference type="Pfam" id="PF01476">
    <property type="entry name" value="LysM"/>
    <property type="match status" value="7"/>
</dbReference>
<dbReference type="SUPFAM" id="SSF54106">
    <property type="entry name" value="LysM domain"/>
    <property type="match status" value="7"/>
</dbReference>
<organism evidence="2 3">
    <name type="scientific">Salinibacillus aidingensis</name>
    <dbReference type="NCBI Taxonomy" id="237684"/>
    <lineage>
        <taxon>Bacteria</taxon>
        <taxon>Bacillati</taxon>
        <taxon>Bacillota</taxon>
        <taxon>Bacilli</taxon>
        <taxon>Bacillales</taxon>
        <taxon>Bacillaceae</taxon>
        <taxon>Salinibacillus</taxon>
    </lineage>
</organism>
<feature type="domain" description="LysM" evidence="1">
    <location>
        <begin position="145"/>
        <end position="188"/>
    </location>
</feature>
<proteinExistence type="predicted"/>
<comment type="caution">
    <text evidence="2">The sequence shown here is derived from an EMBL/GenBank/DDBJ whole genome shotgun (WGS) entry which is preliminary data.</text>
</comment>
<protein>
    <recommendedName>
        <fullName evidence="1">LysM domain-containing protein</fullName>
    </recommendedName>
</protein>
<dbReference type="CDD" id="cd00118">
    <property type="entry name" value="LysM"/>
    <property type="match status" value="7"/>
</dbReference>
<dbReference type="PANTHER" id="PTHR33734:SF22">
    <property type="entry name" value="MEMBRANE-BOUND LYTIC MUREIN TRANSGLYCOSYLASE D"/>
    <property type="match status" value="1"/>
</dbReference>
<reference evidence="2 3" key="1">
    <citation type="journal article" date="2019" name="Int. J. Syst. Evol. Microbiol.">
        <title>The Global Catalogue of Microorganisms (GCM) 10K type strain sequencing project: providing services to taxonomists for standard genome sequencing and annotation.</title>
        <authorList>
            <consortium name="The Broad Institute Genomics Platform"/>
            <consortium name="The Broad Institute Genome Sequencing Center for Infectious Disease"/>
            <person name="Wu L."/>
            <person name="Ma J."/>
        </authorList>
    </citation>
    <scope>NUCLEOTIDE SEQUENCE [LARGE SCALE GENOMIC DNA]</scope>
    <source>
        <strain evidence="2 3">JCM 12389</strain>
    </source>
</reference>
<feature type="domain" description="LysM" evidence="1">
    <location>
        <begin position="266"/>
        <end position="309"/>
    </location>
</feature>
<evidence type="ECO:0000259" key="1">
    <source>
        <dbReference type="PROSITE" id="PS51782"/>
    </source>
</evidence>
<accession>A0ABN1BIK5</accession>
<feature type="domain" description="LysM" evidence="1">
    <location>
        <begin position="207"/>
        <end position="250"/>
    </location>
</feature>
<dbReference type="InterPro" id="IPR018392">
    <property type="entry name" value="LysM"/>
</dbReference>
<name>A0ABN1BIK5_9BACI</name>
<keyword evidence="3" id="KW-1185">Reference proteome</keyword>
<dbReference type="PANTHER" id="PTHR33734">
    <property type="entry name" value="LYSM DOMAIN-CONTAINING GPI-ANCHORED PROTEIN 2"/>
    <property type="match status" value="1"/>
</dbReference>
<dbReference type="Proteomes" id="UP001500880">
    <property type="component" value="Unassembled WGS sequence"/>
</dbReference>
<dbReference type="Gene3D" id="3.10.350.10">
    <property type="entry name" value="LysM domain"/>
    <property type="match status" value="7"/>
</dbReference>
<evidence type="ECO:0000313" key="2">
    <source>
        <dbReference type="EMBL" id="GAA0498551.1"/>
    </source>
</evidence>
<dbReference type="RefSeq" id="WP_343842094.1">
    <property type="nucleotide sequence ID" value="NZ_BAAADO010000005.1"/>
</dbReference>
<evidence type="ECO:0000313" key="3">
    <source>
        <dbReference type="Proteomes" id="UP001500880"/>
    </source>
</evidence>
<feature type="domain" description="LysM" evidence="1">
    <location>
        <begin position="327"/>
        <end position="370"/>
    </location>
</feature>
<dbReference type="EMBL" id="BAAADO010000005">
    <property type="protein sequence ID" value="GAA0498551.1"/>
    <property type="molecule type" value="Genomic_DNA"/>
</dbReference>
<feature type="domain" description="LysM" evidence="1">
    <location>
        <begin position="453"/>
        <end position="497"/>
    </location>
</feature>
<sequence length="646" mass="70606">MFQHHRLEQTKDGYNVILYLEPNQTEFAKELGTKDDSNLETDLKKGAIHYLRTKVPNLRVNVVKVMLGSMIIASIPLTQGMFANPVEASSITKVENQNLTYTIESGDTLFSIAQKYDIDVDDIKAANNLPGDTIKAGQSLTIPAASYTVKAGDTLYRIARDHQTNVDVIMKANHLHEPTIFAGQTLLIPTSIQAEEEAAPRPVLVDTSHTVEAGETLYGIANQYGVSVDQLQHANGLSSYTIVIGQTLAIPKAQDTESPTQSAQTVNYTVQAGDSLSLIAKKFGTTVDQIKQTNGLSSDLIRVGQELTIPGAETQIKQPVLTDDELDTYTVKSGDTLIGIASFHNTTVDAIKEANGLTSDTIRAGQILTIPDNAPVTESDMQNTQTEAEQAANRPVIYTVQSGDSLSSIGNRFGLSVSELKSINHLTSDTLYIGQTLRLNETAATTQNRIVYKTHTVEAGDNIWALSKEYGIPQAELLRANNLTTQSALSIGQELRIPVHEIAVQPTVSEKHGEFLDWWTEAQYVFTIDSTAKVTDFATGKSFYVTRTIGANHADVEPATAKDTAIIKEVWGGSFSWKERAVLVEVNGHKIAGSMTSMPHDVQYIKDNHFNGHTDIHFKNSTRHKDGQINPRHQEQVQIAAGLIQS</sequence>
<dbReference type="PROSITE" id="PS51782">
    <property type="entry name" value="LYSM"/>
    <property type="match status" value="7"/>
</dbReference>
<feature type="domain" description="LysM" evidence="1">
    <location>
        <begin position="99"/>
        <end position="142"/>
    </location>
</feature>
<gene>
    <name evidence="2" type="ORF">GCM10008986_27080</name>
</gene>
<dbReference type="InterPro" id="IPR036779">
    <property type="entry name" value="LysM_dom_sf"/>
</dbReference>